<keyword evidence="1" id="KW-0472">Membrane</keyword>
<sequence length="328" mass="37555">MVMIGLPVGWVLGGVAFLLGLLLLLTVYLFIARAAEEKRARRASAYLERHAAAWFRHLRGFEPAGNELAPQDRAEVSAVEEVFRSYLNNLAGEGMQNRIREFSNRHLAGFYRKKLKSRNWSDRLNALYRIHDFGIDALAEDCRALARREVSQEERFQLLLIDLAFRPDGFVDRNIRLNGNISEVENKELLFRMPEAVFDEAASRLDELEKDTQYALVDVLGMKQDLARLPFLEKLLGSTDQELRIRALRAVDALGIRTPDGILRRAVDSPVWQERFIAARMIRRLPESEALRYAEKLAGDESWLVREELRGLGPALERRQLEKEAALG</sequence>
<organism evidence="2 3">
    <name type="scientific">Bhargavaea ullalensis</name>
    <dbReference type="NCBI Taxonomy" id="1265685"/>
    <lineage>
        <taxon>Bacteria</taxon>
        <taxon>Bacillati</taxon>
        <taxon>Bacillota</taxon>
        <taxon>Bacilli</taxon>
        <taxon>Bacillales</taxon>
        <taxon>Caryophanaceae</taxon>
        <taxon>Bhargavaea</taxon>
    </lineage>
</organism>
<evidence type="ECO:0000313" key="2">
    <source>
        <dbReference type="EMBL" id="MET3576625.1"/>
    </source>
</evidence>
<name>A0ABV2GE90_9BACL</name>
<protein>
    <recommendedName>
        <fullName evidence="4">HEAT repeat domain-containing protein</fullName>
    </recommendedName>
</protein>
<dbReference type="Gene3D" id="1.25.10.10">
    <property type="entry name" value="Leucine-rich Repeat Variant"/>
    <property type="match status" value="1"/>
</dbReference>
<dbReference type="InterPro" id="IPR016024">
    <property type="entry name" value="ARM-type_fold"/>
</dbReference>
<dbReference type="SUPFAM" id="SSF48371">
    <property type="entry name" value="ARM repeat"/>
    <property type="match status" value="1"/>
</dbReference>
<accession>A0ABV2GE90</accession>
<dbReference type="InterPro" id="IPR011989">
    <property type="entry name" value="ARM-like"/>
</dbReference>
<dbReference type="EMBL" id="JBEPLW010000028">
    <property type="protein sequence ID" value="MET3576625.1"/>
    <property type="molecule type" value="Genomic_DNA"/>
</dbReference>
<gene>
    <name evidence="2" type="ORF">ABID49_002554</name>
</gene>
<keyword evidence="3" id="KW-1185">Reference proteome</keyword>
<keyword evidence="1" id="KW-1133">Transmembrane helix</keyword>
<feature type="transmembrane region" description="Helical" evidence="1">
    <location>
        <begin position="6"/>
        <end position="31"/>
    </location>
</feature>
<evidence type="ECO:0000256" key="1">
    <source>
        <dbReference type="SAM" id="Phobius"/>
    </source>
</evidence>
<comment type="caution">
    <text evidence="2">The sequence shown here is derived from an EMBL/GenBank/DDBJ whole genome shotgun (WGS) entry which is preliminary data.</text>
</comment>
<evidence type="ECO:0000313" key="3">
    <source>
        <dbReference type="Proteomes" id="UP001549099"/>
    </source>
</evidence>
<dbReference type="Proteomes" id="UP001549099">
    <property type="component" value="Unassembled WGS sequence"/>
</dbReference>
<keyword evidence="1" id="KW-0812">Transmembrane</keyword>
<reference evidence="2 3" key="1">
    <citation type="submission" date="2024-06" db="EMBL/GenBank/DDBJ databases">
        <title>Genomic Encyclopedia of Type Strains, Phase IV (KMG-IV): sequencing the most valuable type-strain genomes for metagenomic binning, comparative biology and taxonomic classification.</title>
        <authorList>
            <person name="Goeker M."/>
        </authorList>
    </citation>
    <scope>NUCLEOTIDE SEQUENCE [LARGE SCALE GENOMIC DNA]</scope>
    <source>
        <strain evidence="2 3">DSM 26128</strain>
    </source>
</reference>
<proteinExistence type="predicted"/>
<evidence type="ECO:0008006" key="4">
    <source>
        <dbReference type="Google" id="ProtNLM"/>
    </source>
</evidence>